<dbReference type="InterPro" id="IPR002190">
    <property type="entry name" value="MHD_dom"/>
</dbReference>
<name>A0ABR4NS77_9SACH</name>
<gene>
    <name evidence="2" type="ORF">RNJ44_00826</name>
</gene>
<dbReference type="EMBL" id="JBEVYD010000008">
    <property type="protein sequence ID" value="KAL3231187.1"/>
    <property type="molecule type" value="Genomic_DNA"/>
</dbReference>
<comment type="caution">
    <text evidence="2">The sequence shown here is derived from an EMBL/GenBank/DDBJ whole genome shotgun (WGS) entry which is preliminary data.</text>
</comment>
<keyword evidence="3" id="KW-1185">Reference proteome</keyword>
<dbReference type="InterPro" id="IPR041899">
    <property type="entry name" value="MAGE_WH2"/>
</dbReference>
<reference evidence="2 3" key="1">
    <citation type="submission" date="2024-05" db="EMBL/GenBank/DDBJ databases">
        <title>Long read based assembly of the Candida bracarensis genome reveals expanded adhesin content.</title>
        <authorList>
            <person name="Marcet-Houben M."/>
            <person name="Ksiezopolska E."/>
            <person name="Gabaldon T."/>
        </authorList>
    </citation>
    <scope>NUCLEOTIDE SEQUENCE [LARGE SCALE GENOMIC DNA]</scope>
    <source>
        <strain evidence="2 3">CBM6</strain>
    </source>
</reference>
<dbReference type="Proteomes" id="UP001623330">
    <property type="component" value="Unassembled WGS sequence"/>
</dbReference>
<dbReference type="SMART" id="SM01373">
    <property type="entry name" value="MAGE"/>
    <property type="match status" value="1"/>
</dbReference>
<evidence type="ECO:0000313" key="2">
    <source>
        <dbReference type="EMBL" id="KAL3231187.1"/>
    </source>
</evidence>
<sequence length="299" mass="33728">MDDSPEPSQSPEVSGKLYNVACRTVGYILSISEQNSSVISRGKLQKAVKTFATAENLPRCPLADLLVVVNEQLDSVFGYELVGISDTKVNTISTKLEIQTRPVKENAVKSKDINYFALLNKLKPMEVLETFKMQQATYEYMKHIVEPYETGDSDEGDGDDMAINNTINSQFETQENLMMKGILSVVLCIILFSRNNVLETDLYAQLKKFGISENGAVPNLDLILDDILKIFISQQYIEKVEQSAETGGVLVTYHIGRRTRYEFDFDSLLNLIKHIMDLDASKDERLTRDIKRALADSYK</sequence>
<evidence type="ECO:0000313" key="3">
    <source>
        <dbReference type="Proteomes" id="UP001623330"/>
    </source>
</evidence>
<proteinExistence type="predicted"/>
<organism evidence="2 3">
    <name type="scientific">Nakaseomyces bracarensis</name>
    <dbReference type="NCBI Taxonomy" id="273131"/>
    <lineage>
        <taxon>Eukaryota</taxon>
        <taxon>Fungi</taxon>
        <taxon>Dikarya</taxon>
        <taxon>Ascomycota</taxon>
        <taxon>Saccharomycotina</taxon>
        <taxon>Saccharomycetes</taxon>
        <taxon>Saccharomycetales</taxon>
        <taxon>Saccharomycetaceae</taxon>
        <taxon>Nakaseomyces</taxon>
    </lineage>
</organism>
<dbReference type="Pfam" id="PF01454">
    <property type="entry name" value="MAGE"/>
    <property type="match status" value="1"/>
</dbReference>
<dbReference type="Gene3D" id="1.10.10.1210">
    <property type="entry name" value="MAGE homology domain, winged helix WH2 motif"/>
    <property type="match status" value="1"/>
</dbReference>
<feature type="domain" description="MAGE" evidence="1">
    <location>
        <begin position="24"/>
        <end position="268"/>
    </location>
</feature>
<accession>A0ABR4NS77</accession>
<protein>
    <submittedName>
        <fullName evidence="2">Non-structural maintenance of chromosome element 3</fullName>
    </submittedName>
</protein>
<evidence type="ECO:0000259" key="1">
    <source>
        <dbReference type="SMART" id="SM01373"/>
    </source>
</evidence>